<feature type="site" description="Involved in the stabilization of negative charge on the oxyanion by the formation of the oxyanion hole" evidence="6">
    <location>
        <position position="117"/>
    </location>
</feature>
<evidence type="ECO:0000313" key="7">
    <source>
        <dbReference type="EMBL" id="MFB9887519.1"/>
    </source>
</evidence>
<comment type="function">
    <text evidence="6">Catalyzes two activities which are involved in the cyclic version of arginine biosynthesis: the synthesis of N-acetylglutamate from glutamate and acetyl-CoA as the acetyl donor, and of ornithine by transacetylation between N(2)-acetylornithine and glutamate.</text>
</comment>
<dbReference type="CDD" id="cd02152">
    <property type="entry name" value="OAT"/>
    <property type="match status" value="1"/>
</dbReference>
<feature type="chain" id="PRO_5044917212" description="Arginine biosynthesis bifunctional protein ArgJ beta chain" evidence="6">
    <location>
        <begin position="191"/>
        <end position="405"/>
    </location>
</feature>
<dbReference type="PANTHER" id="PTHR23100:SF0">
    <property type="entry name" value="ARGININE BIOSYNTHESIS BIFUNCTIONAL PROTEIN ARGJ, MITOCHONDRIAL"/>
    <property type="match status" value="1"/>
</dbReference>
<keyword evidence="4 6" id="KW-0068">Autocatalytic cleavage</keyword>
<organism evidence="7 8">
    <name type="scientific">Balneatrix alpica</name>
    <dbReference type="NCBI Taxonomy" id="75684"/>
    <lineage>
        <taxon>Bacteria</taxon>
        <taxon>Pseudomonadati</taxon>
        <taxon>Pseudomonadota</taxon>
        <taxon>Gammaproteobacteria</taxon>
        <taxon>Oceanospirillales</taxon>
        <taxon>Balneatrichaceae</taxon>
        <taxon>Balneatrix</taxon>
    </lineage>
</organism>
<feature type="site" description="Involved in the stabilization of negative charge on the oxyanion by the formation of the oxyanion hole" evidence="6">
    <location>
        <position position="118"/>
    </location>
</feature>
<dbReference type="HAMAP" id="MF_01106">
    <property type="entry name" value="ArgJ"/>
    <property type="match status" value="1"/>
</dbReference>
<dbReference type="Gene3D" id="3.60.70.12">
    <property type="entry name" value="L-amino peptidase D-ALA esterase/amidase"/>
    <property type="match status" value="1"/>
</dbReference>
<comment type="subunit">
    <text evidence="2 6">Heterotetramer of two alpha and two beta chains.</text>
</comment>
<evidence type="ECO:0000256" key="5">
    <source>
        <dbReference type="ARBA" id="ARBA00023315"/>
    </source>
</evidence>
<keyword evidence="5 6" id="KW-0012">Acyltransferase</keyword>
<evidence type="ECO:0000313" key="8">
    <source>
        <dbReference type="Proteomes" id="UP001589628"/>
    </source>
</evidence>
<feature type="active site" description="Nucleophile" evidence="6">
    <location>
        <position position="191"/>
    </location>
</feature>
<keyword evidence="6" id="KW-0055">Arginine biosynthesis</keyword>
<evidence type="ECO:0000256" key="1">
    <source>
        <dbReference type="ARBA" id="ARBA00006774"/>
    </source>
</evidence>
<feature type="chain" id="PRO_5044917213" description="Arginine biosynthesis bifunctional protein ArgJ alpha chain" evidence="6">
    <location>
        <begin position="1"/>
        <end position="190"/>
    </location>
</feature>
<dbReference type="InterPro" id="IPR042195">
    <property type="entry name" value="ArgJ_beta_C"/>
</dbReference>
<feature type="binding site" evidence="6">
    <location>
        <position position="276"/>
    </location>
    <ligand>
        <name>substrate</name>
    </ligand>
</feature>
<reference evidence="7 8" key="1">
    <citation type="submission" date="2024-09" db="EMBL/GenBank/DDBJ databases">
        <authorList>
            <person name="Sun Q."/>
            <person name="Mori K."/>
        </authorList>
    </citation>
    <scope>NUCLEOTIDE SEQUENCE [LARGE SCALE GENOMIC DNA]</scope>
    <source>
        <strain evidence="7 8">ATCC 51285</strain>
    </source>
</reference>
<dbReference type="NCBIfam" id="NF003802">
    <property type="entry name" value="PRK05388.1"/>
    <property type="match status" value="1"/>
</dbReference>
<feature type="site" description="Cleavage; by autolysis" evidence="6">
    <location>
        <begin position="190"/>
        <end position="191"/>
    </location>
</feature>
<comment type="catalytic activity">
    <reaction evidence="6">
        <text>L-glutamate + acetyl-CoA = N-acetyl-L-glutamate + CoA + H(+)</text>
        <dbReference type="Rhea" id="RHEA:24292"/>
        <dbReference type="ChEBI" id="CHEBI:15378"/>
        <dbReference type="ChEBI" id="CHEBI:29985"/>
        <dbReference type="ChEBI" id="CHEBI:44337"/>
        <dbReference type="ChEBI" id="CHEBI:57287"/>
        <dbReference type="ChEBI" id="CHEBI:57288"/>
        <dbReference type="EC" id="2.3.1.1"/>
    </reaction>
</comment>
<dbReference type="PANTHER" id="PTHR23100">
    <property type="entry name" value="ARGININE BIOSYNTHESIS BIFUNCTIONAL PROTEIN ARGJ"/>
    <property type="match status" value="1"/>
</dbReference>
<dbReference type="NCBIfam" id="TIGR00120">
    <property type="entry name" value="ArgJ"/>
    <property type="match status" value="1"/>
</dbReference>
<dbReference type="SUPFAM" id="SSF56266">
    <property type="entry name" value="DmpA/ArgJ-like"/>
    <property type="match status" value="1"/>
</dbReference>
<dbReference type="EMBL" id="JBHLZN010000005">
    <property type="protein sequence ID" value="MFB9887519.1"/>
    <property type="molecule type" value="Genomic_DNA"/>
</dbReference>
<feature type="binding site" evidence="6">
    <location>
        <position position="400"/>
    </location>
    <ligand>
        <name>substrate</name>
    </ligand>
</feature>
<feature type="binding site" evidence="6">
    <location>
        <position position="405"/>
    </location>
    <ligand>
        <name>substrate</name>
    </ligand>
</feature>
<keyword evidence="6" id="KW-0028">Amino-acid biosynthesis</keyword>
<comment type="pathway">
    <text evidence="6">Amino-acid biosynthesis; L-arginine biosynthesis; N(2)-acetyl-L-ornithine from L-glutamate: step 1/4.</text>
</comment>
<feature type="binding site" evidence="6">
    <location>
        <position position="191"/>
    </location>
    <ligand>
        <name>substrate</name>
    </ligand>
</feature>
<dbReference type="InterPro" id="IPR002813">
    <property type="entry name" value="Arg_biosynth_ArgJ"/>
</dbReference>
<dbReference type="Proteomes" id="UP001589628">
    <property type="component" value="Unassembled WGS sequence"/>
</dbReference>
<gene>
    <name evidence="6 7" type="primary">argJ</name>
    <name evidence="7" type="ORF">ACFFLH_13950</name>
</gene>
<keyword evidence="8" id="KW-1185">Reference proteome</keyword>
<evidence type="ECO:0000256" key="4">
    <source>
        <dbReference type="ARBA" id="ARBA00022813"/>
    </source>
</evidence>
<comment type="caution">
    <text evidence="7">The sequence shown here is derived from an EMBL/GenBank/DDBJ whole genome shotgun (WGS) entry which is preliminary data.</text>
</comment>
<accession>A0ABV5ZHC4</accession>
<comment type="subcellular location">
    <subcellularLocation>
        <location evidence="6">Cytoplasm</location>
    </subcellularLocation>
</comment>
<dbReference type="GO" id="GO:0004358">
    <property type="term" value="F:L-glutamate N-acetyltransferase activity, acting on acetyl-L-ornithine as donor"/>
    <property type="evidence" value="ECO:0007669"/>
    <property type="project" value="UniProtKB-EC"/>
</dbReference>
<keyword evidence="3 6" id="KW-0808">Transferase</keyword>
<feature type="binding site" evidence="6">
    <location>
        <position position="180"/>
    </location>
    <ligand>
        <name>substrate</name>
    </ligand>
</feature>
<comment type="similarity">
    <text evidence="1 6">Belongs to the ArgJ family.</text>
</comment>
<sequence>MAVGPDTFPVMHQVAGVRIGVAQAGIKRPGRRDLVVFELQPGAQVAGVFTQNAFCAAPVQLCKARLGAGEAISHLLINTGNANAGTGPQGMEDAKRCCQHLAMLAGSQAKQILPFSTGVIGEPLPVAKIEAALPQALANLAENNWEEAAWGIMTTDTRPKGASVQLQLQGKTVTITGISKGAGMIKPNMATMLGFIATDAGLSAQQVQTLVSEGANQSFNRITIDGDTSTNDSCILVASGASGVHLSEGSADFQQFQQALFRLMQDLAHAIVKDGEGATKFVTIKVEGAMDSEEALKVAYAIAHSPLVKTAISASDPNWGRILAAVGYAGVTNLDVNILRICLDEVCIVEHGGRAASYTEEQGQAVMSQEAFCIHVDLARGYCTETVWTTDLTQEYVAINADYRS</sequence>
<evidence type="ECO:0000256" key="3">
    <source>
        <dbReference type="ARBA" id="ARBA00022679"/>
    </source>
</evidence>
<dbReference type="EC" id="2.3.1.35" evidence="6"/>
<dbReference type="InterPro" id="IPR016117">
    <property type="entry name" value="ArgJ-like_dom_sf"/>
</dbReference>
<keyword evidence="6" id="KW-0511">Multifunctional enzyme</keyword>
<keyword evidence="6" id="KW-0963">Cytoplasm</keyword>
<dbReference type="Pfam" id="PF01960">
    <property type="entry name" value="ArgJ"/>
    <property type="match status" value="1"/>
</dbReference>
<dbReference type="Gene3D" id="3.10.20.340">
    <property type="entry name" value="ArgJ beta chain, C-terminal domain"/>
    <property type="match status" value="1"/>
</dbReference>
<dbReference type="EC" id="2.3.1.1" evidence="6"/>
<dbReference type="RefSeq" id="WP_027312687.1">
    <property type="nucleotide sequence ID" value="NZ_JBHLZN010000005.1"/>
</dbReference>
<comment type="catalytic activity">
    <reaction evidence="6">
        <text>N(2)-acetyl-L-ornithine + L-glutamate = N-acetyl-L-glutamate + L-ornithine</text>
        <dbReference type="Rhea" id="RHEA:15349"/>
        <dbReference type="ChEBI" id="CHEBI:29985"/>
        <dbReference type="ChEBI" id="CHEBI:44337"/>
        <dbReference type="ChEBI" id="CHEBI:46911"/>
        <dbReference type="ChEBI" id="CHEBI:57805"/>
        <dbReference type="EC" id="2.3.1.35"/>
    </reaction>
</comment>
<comment type="pathway">
    <text evidence="6">Amino-acid biosynthesis; L-arginine biosynthesis; L-ornithine and N-acetyl-L-glutamate from L-glutamate and N(2)-acetyl-L-ornithine (cyclic): step 1/1.</text>
</comment>
<feature type="binding site" evidence="6">
    <location>
        <position position="154"/>
    </location>
    <ligand>
        <name>substrate</name>
    </ligand>
</feature>
<proteinExistence type="inferred from homology"/>
<evidence type="ECO:0000256" key="6">
    <source>
        <dbReference type="HAMAP-Rule" id="MF_01106"/>
    </source>
</evidence>
<name>A0ABV5ZHC4_9GAMM</name>
<protein>
    <recommendedName>
        <fullName evidence="6">Arginine biosynthesis bifunctional protein ArgJ</fullName>
    </recommendedName>
    <domain>
        <recommendedName>
            <fullName evidence="6">Glutamate N-acetyltransferase</fullName>
            <ecNumber evidence="6">2.3.1.35</ecNumber>
        </recommendedName>
        <alternativeName>
            <fullName evidence="6">Ornithine acetyltransferase</fullName>
            <shortName evidence="6">OATase</shortName>
        </alternativeName>
        <alternativeName>
            <fullName evidence="6">Ornithine transacetylase</fullName>
        </alternativeName>
    </domain>
    <domain>
        <recommendedName>
            <fullName evidence="6">Amino-acid acetyltransferase</fullName>
            <ecNumber evidence="6">2.3.1.1</ecNumber>
        </recommendedName>
        <alternativeName>
            <fullName evidence="6">N-acetylglutamate synthase</fullName>
            <shortName evidence="6">AGSase</shortName>
        </alternativeName>
    </domain>
    <component>
        <recommendedName>
            <fullName evidence="6">Arginine biosynthesis bifunctional protein ArgJ alpha chain</fullName>
        </recommendedName>
    </component>
    <component>
        <recommendedName>
            <fullName evidence="6">Arginine biosynthesis bifunctional protein ArgJ beta chain</fullName>
        </recommendedName>
    </component>
</protein>
<evidence type="ECO:0000256" key="2">
    <source>
        <dbReference type="ARBA" id="ARBA00011475"/>
    </source>
</evidence>